<keyword evidence="4" id="KW-0804">Transcription</keyword>
<dbReference type="InterPro" id="IPR006447">
    <property type="entry name" value="Myb_dom_plants"/>
</dbReference>
<dbReference type="NCBIfam" id="TIGR01557">
    <property type="entry name" value="myb_SHAQKYF"/>
    <property type="match status" value="1"/>
</dbReference>
<comment type="subcellular location">
    <subcellularLocation>
        <location evidence="1">Nucleus</location>
    </subcellularLocation>
</comment>
<evidence type="ECO:0000256" key="1">
    <source>
        <dbReference type="ARBA" id="ARBA00004123"/>
    </source>
</evidence>
<proteinExistence type="predicted"/>
<dbReference type="PROSITE" id="PS51294">
    <property type="entry name" value="HTH_MYB"/>
    <property type="match status" value="1"/>
</dbReference>
<evidence type="ECO:0000256" key="6">
    <source>
        <dbReference type="SAM" id="MobiDB-lite"/>
    </source>
</evidence>
<feature type="domain" description="HTH myb-type" evidence="7">
    <location>
        <begin position="119"/>
        <end position="173"/>
    </location>
</feature>
<dbReference type="PANTHER" id="PTHR31312">
    <property type="entry name" value="TRANSCRIPTION ACTIVATOR GLK1"/>
    <property type="match status" value="1"/>
</dbReference>
<dbReference type="SUPFAM" id="SSF46689">
    <property type="entry name" value="Homeodomain-like"/>
    <property type="match status" value="1"/>
</dbReference>
<dbReference type="EMBL" id="JBBWWR010000006">
    <property type="protein sequence ID" value="KAK8965070.1"/>
    <property type="molecule type" value="Genomic_DNA"/>
</dbReference>
<keyword evidence="5" id="KW-0539">Nucleus</keyword>
<protein>
    <submittedName>
        <fullName evidence="8">Transcription activator GLK2</fullName>
    </submittedName>
</protein>
<dbReference type="Proteomes" id="UP001412067">
    <property type="component" value="Unassembled WGS sequence"/>
</dbReference>
<comment type="caution">
    <text evidence="8">The sequence shown here is derived from an EMBL/GenBank/DDBJ whole genome shotgun (WGS) entry which is preliminary data.</text>
</comment>
<feature type="compositionally biased region" description="Basic and acidic residues" evidence="6">
    <location>
        <begin position="1"/>
        <end position="17"/>
    </location>
</feature>
<evidence type="ECO:0000259" key="7">
    <source>
        <dbReference type="PROSITE" id="PS51294"/>
    </source>
</evidence>
<accession>A0ABR2MLW6</accession>
<dbReference type="InterPro" id="IPR017930">
    <property type="entry name" value="Myb_dom"/>
</dbReference>
<name>A0ABR2MLW6_9ASPA</name>
<organism evidence="8 9">
    <name type="scientific">Platanthera guangdongensis</name>
    <dbReference type="NCBI Taxonomy" id="2320717"/>
    <lineage>
        <taxon>Eukaryota</taxon>
        <taxon>Viridiplantae</taxon>
        <taxon>Streptophyta</taxon>
        <taxon>Embryophyta</taxon>
        <taxon>Tracheophyta</taxon>
        <taxon>Spermatophyta</taxon>
        <taxon>Magnoliopsida</taxon>
        <taxon>Liliopsida</taxon>
        <taxon>Asparagales</taxon>
        <taxon>Orchidaceae</taxon>
        <taxon>Orchidoideae</taxon>
        <taxon>Orchideae</taxon>
        <taxon>Orchidinae</taxon>
        <taxon>Platanthera</taxon>
    </lineage>
</organism>
<dbReference type="PANTHER" id="PTHR31312:SF4">
    <property type="entry name" value="TWO-COMPONENT RESPONSE REGULATOR-LIKE APRR2"/>
    <property type="match status" value="1"/>
</dbReference>
<keyword evidence="9" id="KW-1185">Reference proteome</keyword>
<dbReference type="Pfam" id="PF00249">
    <property type="entry name" value="Myb_DNA-binding"/>
    <property type="match status" value="1"/>
</dbReference>
<evidence type="ECO:0000313" key="9">
    <source>
        <dbReference type="Proteomes" id="UP001412067"/>
    </source>
</evidence>
<evidence type="ECO:0000256" key="2">
    <source>
        <dbReference type="ARBA" id="ARBA00023015"/>
    </source>
</evidence>
<keyword evidence="2" id="KW-0805">Transcription regulation</keyword>
<feature type="region of interest" description="Disordered" evidence="6">
    <location>
        <begin position="1"/>
        <end position="22"/>
    </location>
</feature>
<dbReference type="InterPro" id="IPR001005">
    <property type="entry name" value="SANT/Myb"/>
</dbReference>
<dbReference type="InterPro" id="IPR009057">
    <property type="entry name" value="Homeodomain-like_sf"/>
</dbReference>
<evidence type="ECO:0000256" key="4">
    <source>
        <dbReference type="ARBA" id="ARBA00023163"/>
    </source>
</evidence>
<evidence type="ECO:0000256" key="3">
    <source>
        <dbReference type="ARBA" id="ARBA00023125"/>
    </source>
</evidence>
<gene>
    <name evidence="8" type="primary">GLK2</name>
    <name evidence="8" type="ORF">KSP40_PGU019490</name>
</gene>
<dbReference type="InterPro" id="IPR044825">
    <property type="entry name" value="GLK1/2-like"/>
</dbReference>
<evidence type="ECO:0000313" key="8">
    <source>
        <dbReference type="EMBL" id="KAK8965070.1"/>
    </source>
</evidence>
<evidence type="ECO:0000256" key="5">
    <source>
        <dbReference type="ARBA" id="ARBA00023242"/>
    </source>
</evidence>
<sequence length="175" mass="19883">MEQAHEANHVMEKEGDKFSSAPSTPQLFNGECHVEAEKSIHYEAKFDDNTDNNDITSRMHSYRDLNAAEASKNDECDKETDLSAVSQNYDFENTQKKKKSPAYSCSCLNSKRGCRGNSKVDWTRELHRNFVKAVERLGIDQAIPSKILELMKVEGLTRHNVASHLQVRVNAVRHC</sequence>
<keyword evidence="3" id="KW-0238">DNA-binding</keyword>
<reference evidence="8 9" key="1">
    <citation type="journal article" date="2022" name="Nat. Plants">
        <title>Genomes of leafy and leafless Platanthera orchids illuminate the evolution of mycoheterotrophy.</title>
        <authorList>
            <person name="Li M.H."/>
            <person name="Liu K.W."/>
            <person name="Li Z."/>
            <person name="Lu H.C."/>
            <person name="Ye Q.L."/>
            <person name="Zhang D."/>
            <person name="Wang J.Y."/>
            <person name="Li Y.F."/>
            <person name="Zhong Z.M."/>
            <person name="Liu X."/>
            <person name="Yu X."/>
            <person name="Liu D.K."/>
            <person name="Tu X.D."/>
            <person name="Liu B."/>
            <person name="Hao Y."/>
            <person name="Liao X.Y."/>
            <person name="Jiang Y.T."/>
            <person name="Sun W.H."/>
            <person name="Chen J."/>
            <person name="Chen Y.Q."/>
            <person name="Ai Y."/>
            <person name="Zhai J.W."/>
            <person name="Wu S.S."/>
            <person name="Zhou Z."/>
            <person name="Hsiao Y.Y."/>
            <person name="Wu W.L."/>
            <person name="Chen Y.Y."/>
            <person name="Lin Y.F."/>
            <person name="Hsu J.L."/>
            <person name="Li C.Y."/>
            <person name="Wang Z.W."/>
            <person name="Zhao X."/>
            <person name="Zhong W.Y."/>
            <person name="Ma X.K."/>
            <person name="Ma L."/>
            <person name="Huang J."/>
            <person name="Chen G.Z."/>
            <person name="Huang M.Z."/>
            <person name="Huang L."/>
            <person name="Peng D.H."/>
            <person name="Luo Y.B."/>
            <person name="Zou S.Q."/>
            <person name="Chen S.P."/>
            <person name="Lan S."/>
            <person name="Tsai W.C."/>
            <person name="Van de Peer Y."/>
            <person name="Liu Z.J."/>
        </authorList>
    </citation>
    <scope>NUCLEOTIDE SEQUENCE [LARGE SCALE GENOMIC DNA]</scope>
    <source>
        <strain evidence="8">Lor288</strain>
    </source>
</reference>
<dbReference type="Gene3D" id="1.10.10.60">
    <property type="entry name" value="Homeodomain-like"/>
    <property type="match status" value="1"/>
</dbReference>